<gene>
    <name evidence="1" type="ORF">METZ01_LOCUS274194</name>
</gene>
<dbReference type="EMBL" id="UINC01079384">
    <property type="protein sequence ID" value="SVC21340.1"/>
    <property type="molecule type" value="Genomic_DNA"/>
</dbReference>
<accession>A0A382KA51</accession>
<sequence length="231" mass="24577">VPRLTKAIILNLLISGIHHSTTNAQVAPTLIEGKGPLVLSLSSNTRSMAMGNAFQLADPTSDIIFYNPSNFVGPTSFEMARQTFGKHSSLLQVSAKTEWWKGGIGIGIQSLTYSKNVNHIQPSAVNHTETALFADGLNRIIESVAVLGYSTNIASVDWGISTKLISQGVGGQKTQTFALDIGGTRKLGDITIGLSHQNLGHGLKMGTSQLNLEDRTTMGAAFHNLPLGPLD</sequence>
<reference evidence="1" key="1">
    <citation type="submission" date="2018-05" db="EMBL/GenBank/DDBJ databases">
        <authorList>
            <person name="Lanie J.A."/>
            <person name="Ng W.-L."/>
            <person name="Kazmierczak K.M."/>
            <person name="Andrzejewski T.M."/>
            <person name="Davidsen T.M."/>
            <person name="Wayne K.J."/>
            <person name="Tettelin H."/>
            <person name="Glass J.I."/>
            <person name="Rusch D."/>
            <person name="Podicherti R."/>
            <person name="Tsui H.-C.T."/>
            <person name="Winkler M.E."/>
        </authorList>
    </citation>
    <scope>NUCLEOTIDE SEQUENCE</scope>
</reference>
<feature type="non-terminal residue" evidence="1">
    <location>
        <position position="1"/>
    </location>
</feature>
<feature type="non-terminal residue" evidence="1">
    <location>
        <position position="231"/>
    </location>
</feature>
<organism evidence="1">
    <name type="scientific">marine metagenome</name>
    <dbReference type="NCBI Taxonomy" id="408172"/>
    <lineage>
        <taxon>unclassified sequences</taxon>
        <taxon>metagenomes</taxon>
        <taxon>ecological metagenomes</taxon>
    </lineage>
</organism>
<evidence type="ECO:0000313" key="1">
    <source>
        <dbReference type="EMBL" id="SVC21340.1"/>
    </source>
</evidence>
<proteinExistence type="predicted"/>
<evidence type="ECO:0008006" key="2">
    <source>
        <dbReference type="Google" id="ProtNLM"/>
    </source>
</evidence>
<protein>
    <recommendedName>
        <fullName evidence="2">DUF5723 domain-containing protein</fullName>
    </recommendedName>
</protein>
<dbReference type="AlphaFoldDB" id="A0A382KA51"/>
<name>A0A382KA51_9ZZZZ</name>